<dbReference type="Proteomes" id="UP000310158">
    <property type="component" value="Unassembled WGS sequence"/>
</dbReference>
<keyword evidence="2" id="KW-1133">Transmembrane helix</keyword>
<feature type="transmembrane region" description="Helical" evidence="2">
    <location>
        <begin position="451"/>
        <end position="470"/>
    </location>
</feature>
<dbReference type="SUPFAM" id="SSF103473">
    <property type="entry name" value="MFS general substrate transporter"/>
    <property type="match status" value="1"/>
</dbReference>
<gene>
    <name evidence="3" type="ORF">EW146_g200</name>
</gene>
<feature type="transmembrane region" description="Helical" evidence="2">
    <location>
        <begin position="336"/>
        <end position="360"/>
    </location>
</feature>
<dbReference type="PANTHER" id="PTHR11360">
    <property type="entry name" value="MONOCARBOXYLATE TRANSPORTER"/>
    <property type="match status" value="1"/>
</dbReference>
<evidence type="ECO:0000313" key="4">
    <source>
        <dbReference type="Proteomes" id="UP000310158"/>
    </source>
</evidence>
<dbReference type="AlphaFoldDB" id="A0A4S4M9M4"/>
<feature type="region of interest" description="Disordered" evidence="1">
    <location>
        <begin position="17"/>
        <end position="76"/>
    </location>
</feature>
<name>A0A4S4M9M4_9AGAM</name>
<sequence length="482" mass="52073">MAQSSVGWMHPPSFEAIELASKTEPEADVYPAPSRAPSPPMYNGHGEPTDLPTGSSSHEAHAEFSTPRDDSSEHETMRHELTLKPVDGGLHAWLFLVGAALVEALVWSVPFAFGIFLTSYLQDLDLASQPGAETLLPLIGTLSSGIMYCSGPLVYPYITNYPRHRRPCMWFGTLCCFSSLLGASYARKVHQLVILQGVMYGIGGALLFHPCISFMSEWLRYGRISAAVPAPPTAQIIWPVQDSENPPRLPENRVRGPGRRTEPSAVWLRSWSWWILVVANTVQGFAFFVPMLWVPTFASALHLTSASSSLALALLNGKPRSSALGPLVVGTLSDHFTPWLIAVVTAVLSSMCTFIFWGAVGNVAGLMLFGATYGLVAGGWSTLWSGFVHRISKDDPSLSMSLYGFLMLTRGLGNVLSTPISTSLANLSSTITNSGSRKTGFNIEGGRFEKLIVYVGTCYAAAAVIALLGWGGERITSRARSS</sequence>
<protein>
    <recommendedName>
        <fullName evidence="5">Major facilitator superfamily (MFS) profile domain-containing protein</fullName>
    </recommendedName>
</protein>
<evidence type="ECO:0000256" key="1">
    <source>
        <dbReference type="SAM" id="MobiDB-lite"/>
    </source>
</evidence>
<proteinExistence type="predicted"/>
<dbReference type="InterPro" id="IPR050327">
    <property type="entry name" value="Proton-linked_MCT"/>
</dbReference>
<feature type="transmembrane region" description="Helical" evidence="2">
    <location>
        <begin position="93"/>
        <end position="115"/>
    </location>
</feature>
<feature type="transmembrane region" description="Helical" evidence="2">
    <location>
        <begin position="271"/>
        <end position="291"/>
    </location>
</feature>
<evidence type="ECO:0000256" key="2">
    <source>
        <dbReference type="SAM" id="Phobius"/>
    </source>
</evidence>
<dbReference type="Gene3D" id="1.20.1250.20">
    <property type="entry name" value="MFS general substrate transporter like domains"/>
    <property type="match status" value="1"/>
</dbReference>
<feature type="transmembrane region" description="Helical" evidence="2">
    <location>
        <begin position="167"/>
        <end position="186"/>
    </location>
</feature>
<dbReference type="InterPro" id="IPR036259">
    <property type="entry name" value="MFS_trans_sf"/>
</dbReference>
<organism evidence="3 4">
    <name type="scientific">Bondarzewia mesenterica</name>
    <dbReference type="NCBI Taxonomy" id="1095465"/>
    <lineage>
        <taxon>Eukaryota</taxon>
        <taxon>Fungi</taxon>
        <taxon>Dikarya</taxon>
        <taxon>Basidiomycota</taxon>
        <taxon>Agaricomycotina</taxon>
        <taxon>Agaricomycetes</taxon>
        <taxon>Russulales</taxon>
        <taxon>Bondarzewiaceae</taxon>
        <taxon>Bondarzewia</taxon>
    </lineage>
</organism>
<keyword evidence="2" id="KW-0472">Membrane</keyword>
<dbReference type="PANTHER" id="PTHR11360:SF287">
    <property type="entry name" value="MFS MONOCARBOXYLATE TRANSPORTER"/>
    <property type="match status" value="1"/>
</dbReference>
<feature type="compositionally biased region" description="Basic and acidic residues" evidence="1">
    <location>
        <begin position="58"/>
        <end position="76"/>
    </location>
</feature>
<keyword evidence="4" id="KW-1185">Reference proteome</keyword>
<dbReference type="EMBL" id="SGPL01000004">
    <property type="protein sequence ID" value="THH21348.1"/>
    <property type="molecule type" value="Genomic_DNA"/>
</dbReference>
<evidence type="ECO:0000313" key="3">
    <source>
        <dbReference type="EMBL" id="THH21348.1"/>
    </source>
</evidence>
<accession>A0A4S4M9M4</accession>
<feature type="transmembrane region" description="Helical" evidence="2">
    <location>
        <begin position="192"/>
        <end position="215"/>
    </location>
</feature>
<keyword evidence="2" id="KW-0812">Transmembrane</keyword>
<feature type="transmembrane region" description="Helical" evidence="2">
    <location>
        <begin position="366"/>
        <end position="388"/>
    </location>
</feature>
<evidence type="ECO:0008006" key="5">
    <source>
        <dbReference type="Google" id="ProtNLM"/>
    </source>
</evidence>
<comment type="caution">
    <text evidence="3">The sequence shown here is derived from an EMBL/GenBank/DDBJ whole genome shotgun (WGS) entry which is preliminary data.</text>
</comment>
<reference evidence="3 4" key="1">
    <citation type="submission" date="2019-02" db="EMBL/GenBank/DDBJ databases">
        <title>Genome sequencing of the rare red list fungi Bondarzewia mesenterica.</title>
        <authorList>
            <person name="Buettner E."/>
            <person name="Kellner H."/>
        </authorList>
    </citation>
    <scope>NUCLEOTIDE SEQUENCE [LARGE SCALE GENOMIC DNA]</scope>
    <source>
        <strain evidence="3 4">DSM 108281</strain>
    </source>
</reference>
<dbReference type="OrthoDB" id="2213137at2759"/>
<feature type="transmembrane region" description="Helical" evidence="2">
    <location>
        <begin position="135"/>
        <end position="155"/>
    </location>
</feature>